<keyword evidence="4 5" id="KW-0472">Membrane</keyword>
<evidence type="ECO:0000256" key="3">
    <source>
        <dbReference type="ARBA" id="ARBA00022989"/>
    </source>
</evidence>
<reference evidence="7" key="1">
    <citation type="submission" date="2021-04" db="EMBL/GenBank/DDBJ databases">
        <authorList>
            <consortium name="Molecular Ecology Group"/>
        </authorList>
    </citation>
    <scope>NUCLEOTIDE SEQUENCE</scope>
</reference>
<feature type="transmembrane region" description="Helical" evidence="5">
    <location>
        <begin position="50"/>
        <end position="74"/>
    </location>
</feature>
<evidence type="ECO:0000256" key="5">
    <source>
        <dbReference type="SAM" id="Phobius"/>
    </source>
</evidence>
<sequence length="161" mass="18002">MATHQPLPENSINPPHMERNMTSQCEDNFMQFEGDECDLLSDNVRMIFQIINFVIIVQIIDIFGTGSNIINIVCFVKQGLKDPVNIALLGLTVSDLISMATLIWLNICLNPLFYESDIPFQAPEIGHLTSGILHVASTRVTCCMTAFITLERCMCIVVPLK</sequence>
<keyword evidence="8" id="KW-1185">Reference proteome</keyword>
<evidence type="ECO:0000256" key="4">
    <source>
        <dbReference type="ARBA" id="ARBA00023136"/>
    </source>
</evidence>
<gene>
    <name evidence="7" type="ORF">CUNI_LOCUS4556</name>
</gene>
<comment type="caution">
    <text evidence="7">The sequence shown here is derived from an EMBL/GenBank/DDBJ whole genome shotgun (WGS) entry which is preliminary data.</text>
</comment>
<name>A0A8S3YRE1_9EUPU</name>
<proteinExistence type="predicted"/>
<comment type="subcellular location">
    <subcellularLocation>
        <location evidence="1">Membrane</location>
    </subcellularLocation>
</comment>
<keyword evidence="3 5" id="KW-1133">Transmembrane helix</keyword>
<protein>
    <recommendedName>
        <fullName evidence="6">G-protein coupled receptors family 1 profile domain-containing protein</fullName>
    </recommendedName>
</protein>
<dbReference type="AlphaFoldDB" id="A0A8S3YRE1"/>
<evidence type="ECO:0000256" key="2">
    <source>
        <dbReference type="ARBA" id="ARBA00022692"/>
    </source>
</evidence>
<feature type="transmembrane region" description="Helical" evidence="5">
    <location>
        <begin position="86"/>
        <end position="107"/>
    </location>
</feature>
<feature type="non-terminal residue" evidence="7">
    <location>
        <position position="161"/>
    </location>
</feature>
<dbReference type="OrthoDB" id="6145959at2759"/>
<dbReference type="GO" id="GO:0016020">
    <property type="term" value="C:membrane"/>
    <property type="evidence" value="ECO:0007669"/>
    <property type="project" value="UniProtKB-SubCell"/>
</dbReference>
<dbReference type="Proteomes" id="UP000678393">
    <property type="component" value="Unassembled WGS sequence"/>
</dbReference>
<evidence type="ECO:0000313" key="7">
    <source>
        <dbReference type="EMBL" id="CAG5118998.1"/>
    </source>
</evidence>
<accession>A0A8S3YRE1</accession>
<evidence type="ECO:0000256" key="1">
    <source>
        <dbReference type="ARBA" id="ARBA00004370"/>
    </source>
</evidence>
<organism evidence="7 8">
    <name type="scientific">Candidula unifasciata</name>
    <dbReference type="NCBI Taxonomy" id="100452"/>
    <lineage>
        <taxon>Eukaryota</taxon>
        <taxon>Metazoa</taxon>
        <taxon>Spiralia</taxon>
        <taxon>Lophotrochozoa</taxon>
        <taxon>Mollusca</taxon>
        <taxon>Gastropoda</taxon>
        <taxon>Heterobranchia</taxon>
        <taxon>Euthyneura</taxon>
        <taxon>Panpulmonata</taxon>
        <taxon>Eupulmonata</taxon>
        <taxon>Stylommatophora</taxon>
        <taxon>Helicina</taxon>
        <taxon>Helicoidea</taxon>
        <taxon>Geomitridae</taxon>
        <taxon>Candidula</taxon>
    </lineage>
</organism>
<dbReference type="EMBL" id="CAJHNH020000642">
    <property type="protein sequence ID" value="CAG5118998.1"/>
    <property type="molecule type" value="Genomic_DNA"/>
</dbReference>
<keyword evidence="2 5" id="KW-0812">Transmembrane</keyword>
<dbReference type="Gene3D" id="1.20.1070.10">
    <property type="entry name" value="Rhodopsin 7-helix transmembrane proteins"/>
    <property type="match status" value="1"/>
</dbReference>
<dbReference type="SUPFAM" id="SSF81321">
    <property type="entry name" value="Family A G protein-coupled receptor-like"/>
    <property type="match status" value="1"/>
</dbReference>
<dbReference type="InterPro" id="IPR017452">
    <property type="entry name" value="GPCR_Rhodpsn_7TM"/>
</dbReference>
<evidence type="ECO:0000259" key="6">
    <source>
        <dbReference type="PROSITE" id="PS50262"/>
    </source>
</evidence>
<dbReference type="PROSITE" id="PS50262">
    <property type="entry name" value="G_PROTEIN_RECEP_F1_2"/>
    <property type="match status" value="1"/>
</dbReference>
<evidence type="ECO:0000313" key="8">
    <source>
        <dbReference type="Proteomes" id="UP000678393"/>
    </source>
</evidence>
<feature type="domain" description="G-protein coupled receptors family 1 profile" evidence="6">
    <location>
        <begin position="66"/>
        <end position="161"/>
    </location>
</feature>